<dbReference type="Gene3D" id="3.40.50.300">
    <property type="entry name" value="P-loop containing nucleotide triphosphate hydrolases"/>
    <property type="match status" value="1"/>
</dbReference>
<accession>R7TG74</accession>
<evidence type="ECO:0000313" key="4">
    <source>
        <dbReference type="Proteomes" id="UP000014760"/>
    </source>
</evidence>
<dbReference type="PANTHER" id="PTHR46360:SF1">
    <property type="entry name" value="DISKS LARGE HOMOLOG 5"/>
    <property type="match status" value="1"/>
</dbReference>
<protein>
    <recommendedName>
        <fullName evidence="1">Guanylate kinase-like domain-containing protein</fullName>
    </recommendedName>
</protein>
<dbReference type="InterPro" id="IPR008145">
    <property type="entry name" value="GK/Ca_channel_bsu"/>
</dbReference>
<name>R7TG74_CAPTE</name>
<dbReference type="OMA" id="PETEVMK"/>
<sequence>MARPVLILGPLSEALINKLCAESPDRYSRCKPEIVKASLVSLETGQGNSAYLDFKARSDGQFECISVHSVREVMDNNFHCMLTIRPEALELLHKHNIYPITLFIKHKNARQIREVQDPRFLPEKMKNKSAKELFELHQDLEQKHKRLFSDVIPGDSLAYMFHHVKKAIDREQKKAVYVPSSLPL</sequence>
<dbReference type="EnsemblMetazoa" id="CapteT171067">
    <property type="protein sequence ID" value="CapteP171067"/>
    <property type="gene ID" value="CapteG171067"/>
</dbReference>
<evidence type="ECO:0000259" key="1">
    <source>
        <dbReference type="PROSITE" id="PS50052"/>
    </source>
</evidence>
<keyword evidence="4" id="KW-1185">Reference proteome</keyword>
<feature type="domain" description="Guanylate kinase-like" evidence="1">
    <location>
        <begin position="2"/>
        <end position="169"/>
    </location>
</feature>
<dbReference type="InterPro" id="IPR008144">
    <property type="entry name" value="Guanylate_kin-like_dom"/>
</dbReference>
<evidence type="ECO:0000313" key="2">
    <source>
        <dbReference type="EMBL" id="ELT92714.1"/>
    </source>
</evidence>
<dbReference type="SMART" id="SM00072">
    <property type="entry name" value="GuKc"/>
    <property type="match status" value="1"/>
</dbReference>
<dbReference type="Proteomes" id="UP000014760">
    <property type="component" value="Unassembled WGS sequence"/>
</dbReference>
<evidence type="ECO:0000313" key="3">
    <source>
        <dbReference type="EnsemblMetazoa" id="CapteP171067"/>
    </source>
</evidence>
<organism evidence="2">
    <name type="scientific">Capitella teleta</name>
    <name type="common">Polychaete worm</name>
    <dbReference type="NCBI Taxonomy" id="283909"/>
    <lineage>
        <taxon>Eukaryota</taxon>
        <taxon>Metazoa</taxon>
        <taxon>Spiralia</taxon>
        <taxon>Lophotrochozoa</taxon>
        <taxon>Annelida</taxon>
        <taxon>Polychaeta</taxon>
        <taxon>Sedentaria</taxon>
        <taxon>Scolecida</taxon>
        <taxon>Capitellidae</taxon>
        <taxon>Capitella</taxon>
    </lineage>
</organism>
<dbReference type="PROSITE" id="PS50052">
    <property type="entry name" value="GUANYLATE_KINASE_2"/>
    <property type="match status" value="1"/>
</dbReference>
<reference evidence="2 4" key="2">
    <citation type="journal article" date="2013" name="Nature">
        <title>Insights into bilaterian evolution from three spiralian genomes.</title>
        <authorList>
            <person name="Simakov O."/>
            <person name="Marletaz F."/>
            <person name="Cho S.J."/>
            <person name="Edsinger-Gonzales E."/>
            <person name="Havlak P."/>
            <person name="Hellsten U."/>
            <person name="Kuo D.H."/>
            <person name="Larsson T."/>
            <person name="Lv J."/>
            <person name="Arendt D."/>
            <person name="Savage R."/>
            <person name="Osoegawa K."/>
            <person name="de Jong P."/>
            <person name="Grimwood J."/>
            <person name="Chapman J.A."/>
            <person name="Shapiro H."/>
            <person name="Aerts A."/>
            <person name="Otillar R.P."/>
            <person name="Terry A.Y."/>
            <person name="Boore J.L."/>
            <person name="Grigoriev I.V."/>
            <person name="Lindberg D.R."/>
            <person name="Seaver E.C."/>
            <person name="Weisblat D.A."/>
            <person name="Putnam N.H."/>
            <person name="Rokhsar D.S."/>
        </authorList>
    </citation>
    <scope>NUCLEOTIDE SEQUENCE</scope>
    <source>
        <strain evidence="2 4">I ESC-2004</strain>
    </source>
</reference>
<dbReference type="STRING" id="283909.R7TG74"/>
<dbReference type="SUPFAM" id="SSF52540">
    <property type="entry name" value="P-loop containing nucleoside triphosphate hydrolases"/>
    <property type="match status" value="1"/>
</dbReference>
<dbReference type="AlphaFoldDB" id="R7TG74"/>
<dbReference type="PANTHER" id="PTHR46360">
    <property type="entry name" value="DISKS LARGE HOMOLOG 5"/>
    <property type="match status" value="1"/>
</dbReference>
<dbReference type="InterPro" id="IPR053004">
    <property type="entry name" value="MAGUK_Signaling_Regulators"/>
</dbReference>
<dbReference type="HOGENOM" id="CLU_1469587_0_0_1"/>
<gene>
    <name evidence="2" type="ORF">CAPTEDRAFT_171067</name>
</gene>
<dbReference type="InterPro" id="IPR027417">
    <property type="entry name" value="P-loop_NTPase"/>
</dbReference>
<dbReference type="GO" id="GO:0005886">
    <property type="term" value="C:plasma membrane"/>
    <property type="evidence" value="ECO:0007669"/>
    <property type="project" value="TreeGrafter"/>
</dbReference>
<dbReference type="Pfam" id="PF00625">
    <property type="entry name" value="Guanylate_kin"/>
    <property type="match status" value="1"/>
</dbReference>
<dbReference type="EMBL" id="AMQN01013183">
    <property type="status" value="NOT_ANNOTATED_CDS"/>
    <property type="molecule type" value="Genomic_DNA"/>
</dbReference>
<proteinExistence type="predicted"/>
<dbReference type="OrthoDB" id="10067129at2759"/>
<reference evidence="4" key="1">
    <citation type="submission" date="2012-12" db="EMBL/GenBank/DDBJ databases">
        <authorList>
            <person name="Hellsten U."/>
            <person name="Grimwood J."/>
            <person name="Chapman J.A."/>
            <person name="Shapiro H."/>
            <person name="Aerts A."/>
            <person name="Otillar R.P."/>
            <person name="Terry A.Y."/>
            <person name="Boore J.L."/>
            <person name="Simakov O."/>
            <person name="Marletaz F."/>
            <person name="Cho S.-J."/>
            <person name="Edsinger-Gonzales E."/>
            <person name="Havlak P."/>
            <person name="Kuo D.-H."/>
            <person name="Larsson T."/>
            <person name="Lv J."/>
            <person name="Arendt D."/>
            <person name="Savage R."/>
            <person name="Osoegawa K."/>
            <person name="de Jong P."/>
            <person name="Lindberg D.R."/>
            <person name="Seaver E.C."/>
            <person name="Weisblat D.A."/>
            <person name="Putnam N.H."/>
            <person name="Grigoriev I.V."/>
            <person name="Rokhsar D.S."/>
        </authorList>
    </citation>
    <scope>NUCLEOTIDE SEQUENCE</scope>
    <source>
        <strain evidence="4">I ESC-2004</strain>
    </source>
</reference>
<reference evidence="3" key="3">
    <citation type="submission" date="2015-06" db="UniProtKB">
        <authorList>
            <consortium name="EnsemblMetazoa"/>
        </authorList>
    </citation>
    <scope>IDENTIFICATION</scope>
</reference>
<dbReference type="EMBL" id="KB310021">
    <property type="protein sequence ID" value="ELT92714.1"/>
    <property type="molecule type" value="Genomic_DNA"/>
</dbReference>
<dbReference type="GO" id="GO:0035331">
    <property type="term" value="P:negative regulation of hippo signaling"/>
    <property type="evidence" value="ECO:0007669"/>
    <property type="project" value="TreeGrafter"/>
</dbReference>